<organism evidence="3 4">
    <name type="scientific">Bacillus thuringiensis YBT-1518</name>
    <dbReference type="NCBI Taxonomy" id="529122"/>
    <lineage>
        <taxon>Bacteria</taxon>
        <taxon>Bacillati</taxon>
        <taxon>Bacillota</taxon>
        <taxon>Bacilli</taxon>
        <taxon>Bacillales</taxon>
        <taxon>Bacillaceae</taxon>
        <taxon>Bacillus</taxon>
        <taxon>Bacillus cereus group</taxon>
    </lineage>
</organism>
<dbReference type="PANTHER" id="PTHR10590:SF19">
    <property type="entry name" value="PURINE NUCLEOSIDE TRANSPORT PROTEIN NUPG"/>
    <property type="match status" value="1"/>
</dbReference>
<evidence type="ECO:0000256" key="1">
    <source>
        <dbReference type="SAM" id="Phobius"/>
    </source>
</evidence>
<dbReference type="Pfam" id="PF07662">
    <property type="entry name" value="Nucleos_tra2_C"/>
    <property type="match status" value="1"/>
</dbReference>
<proteinExistence type="predicted"/>
<sequence length="96" mass="10434">MYVAELMGIKITTNEFVAMMDLKSNLKSLQPHTVAVTTTFLASFANFSTVGMIYGTYNSLFGGEKSSIIGKNVWKLLVSGMAVSLLSAMLVGLFVW</sequence>
<keyword evidence="1" id="KW-1133">Transmembrane helix</keyword>
<reference evidence="3 4" key="1">
    <citation type="submission" date="2013-05" db="EMBL/GenBank/DDBJ databases">
        <title>Complete genome sequence of Bacillus thuringiensis YBT-1518, a typical strain with high toxicity to nematode.</title>
        <authorList>
            <person name="Wang P."/>
            <person name="Zhang C."/>
            <person name="Guo M."/>
            <person name="Guo S."/>
            <person name="Zhu Y."/>
            <person name="Zheng J."/>
            <person name="Zhu L."/>
            <person name="Ruan L."/>
            <person name="Peng D."/>
            <person name="Sun M."/>
        </authorList>
    </citation>
    <scope>NUCLEOTIDE SEQUENCE [LARGE SCALE GENOMIC DNA]</scope>
    <source>
        <strain evidence="3 4">YBT-1518</strain>
    </source>
</reference>
<dbReference type="EMBL" id="CP005935">
    <property type="protein sequence ID" value="AHA72447.1"/>
    <property type="molecule type" value="Genomic_DNA"/>
</dbReference>
<gene>
    <name evidence="3" type="ORF">YBT1518_16435</name>
</gene>
<feature type="transmembrane region" description="Helical" evidence="1">
    <location>
        <begin position="34"/>
        <end position="55"/>
    </location>
</feature>
<dbReference type="Proteomes" id="UP000018566">
    <property type="component" value="Chromosome"/>
</dbReference>
<dbReference type="GO" id="GO:0005337">
    <property type="term" value="F:nucleoside transmembrane transporter activity"/>
    <property type="evidence" value="ECO:0007669"/>
    <property type="project" value="InterPro"/>
</dbReference>
<evidence type="ECO:0000259" key="2">
    <source>
        <dbReference type="Pfam" id="PF07662"/>
    </source>
</evidence>
<dbReference type="GO" id="GO:0015293">
    <property type="term" value="F:symporter activity"/>
    <property type="evidence" value="ECO:0007669"/>
    <property type="project" value="TreeGrafter"/>
</dbReference>
<dbReference type="GO" id="GO:0005886">
    <property type="term" value="C:plasma membrane"/>
    <property type="evidence" value="ECO:0007669"/>
    <property type="project" value="TreeGrafter"/>
</dbReference>
<dbReference type="AlphaFoldDB" id="A0A9W3KFS3"/>
<dbReference type="KEGG" id="bthu:YBT1518_16435"/>
<feature type="domain" description="Concentrative nucleoside transporter C-terminal" evidence="2">
    <location>
        <begin position="2"/>
        <end position="92"/>
    </location>
</feature>
<dbReference type="InterPro" id="IPR011657">
    <property type="entry name" value="CNT_C_dom"/>
</dbReference>
<dbReference type="InterPro" id="IPR008276">
    <property type="entry name" value="C_nuclsd_transpt"/>
</dbReference>
<name>A0A9W3KFS3_BACTU</name>
<dbReference type="PANTHER" id="PTHR10590">
    <property type="entry name" value="SODIUM/NUCLEOSIDE COTRANSPORTER"/>
    <property type="match status" value="1"/>
</dbReference>
<keyword evidence="1" id="KW-0472">Membrane</keyword>
<protein>
    <submittedName>
        <fullName evidence="3">Membrane spanning protein</fullName>
    </submittedName>
</protein>
<accession>A0A9W3KFS3</accession>
<feature type="transmembrane region" description="Helical" evidence="1">
    <location>
        <begin position="76"/>
        <end position="95"/>
    </location>
</feature>
<evidence type="ECO:0000313" key="4">
    <source>
        <dbReference type="Proteomes" id="UP000018566"/>
    </source>
</evidence>
<evidence type="ECO:0000313" key="3">
    <source>
        <dbReference type="EMBL" id="AHA72447.1"/>
    </source>
</evidence>
<keyword evidence="1" id="KW-0812">Transmembrane</keyword>